<dbReference type="EMBL" id="JAPQFJ010000004">
    <property type="protein sequence ID" value="MCY6958168.1"/>
    <property type="molecule type" value="Genomic_DNA"/>
</dbReference>
<proteinExistence type="predicted"/>
<organism evidence="2 3">
    <name type="scientific">Clostridium brassicae</name>
    <dbReference type="NCBI Taxonomy" id="2999072"/>
    <lineage>
        <taxon>Bacteria</taxon>
        <taxon>Bacillati</taxon>
        <taxon>Bacillota</taxon>
        <taxon>Clostridia</taxon>
        <taxon>Eubacteriales</taxon>
        <taxon>Clostridiaceae</taxon>
        <taxon>Clostridium</taxon>
    </lineage>
</organism>
<gene>
    <name evidence="2" type="ORF">OW729_06075</name>
</gene>
<accession>A0ABT4D7B4</accession>
<protein>
    <submittedName>
        <fullName evidence="2">GNAT family protein</fullName>
    </submittedName>
</protein>
<dbReference type="PANTHER" id="PTHR43415:SF3">
    <property type="entry name" value="GNAT-FAMILY ACETYLTRANSFERASE"/>
    <property type="match status" value="1"/>
</dbReference>
<dbReference type="Pfam" id="PF13420">
    <property type="entry name" value="Acetyltransf_4"/>
    <property type="match status" value="1"/>
</dbReference>
<dbReference type="Gene3D" id="3.40.630.30">
    <property type="match status" value="1"/>
</dbReference>
<evidence type="ECO:0000313" key="2">
    <source>
        <dbReference type="EMBL" id="MCY6958168.1"/>
    </source>
</evidence>
<evidence type="ECO:0000259" key="1">
    <source>
        <dbReference type="PROSITE" id="PS51186"/>
    </source>
</evidence>
<dbReference type="InterPro" id="IPR000182">
    <property type="entry name" value="GNAT_dom"/>
</dbReference>
<dbReference type="PANTHER" id="PTHR43415">
    <property type="entry name" value="SPERMIDINE N(1)-ACETYLTRANSFERASE"/>
    <property type="match status" value="1"/>
</dbReference>
<dbReference type="Proteomes" id="UP001144612">
    <property type="component" value="Unassembled WGS sequence"/>
</dbReference>
<reference evidence="2" key="1">
    <citation type="submission" date="2022-12" db="EMBL/GenBank/DDBJ databases">
        <title>Clostridium sp. nov., isolated from industrial wastewater.</title>
        <authorList>
            <person name="Jiayan W."/>
        </authorList>
    </citation>
    <scope>NUCLEOTIDE SEQUENCE</scope>
    <source>
        <strain evidence="2">ZC22-4</strain>
    </source>
</reference>
<name>A0ABT4D7B4_9CLOT</name>
<dbReference type="PROSITE" id="PS51186">
    <property type="entry name" value="GNAT"/>
    <property type="match status" value="1"/>
</dbReference>
<comment type="caution">
    <text evidence="2">The sequence shown here is derived from an EMBL/GenBank/DDBJ whole genome shotgun (WGS) entry which is preliminary data.</text>
</comment>
<dbReference type="CDD" id="cd04301">
    <property type="entry name" value="NAT_SF"/>
    <property type="match status" value="1"/>
</dbReference>
<evidence type="ECO:0000313" key="3">
    <source>
        <dbReference type="Proteomes" id="UP001144612"/>
    </source>
</evidence>
<dbReference type="RefSeq" id="WP_268060577.1">
    <property type="nucleotide sequence ID" value="NZ_JAPQFJ010000004.1"/>
</dbReference>
<keyword evidence="3" id="KW-1185">Reference proteome</keyword>
<feature type="domain" description="N-acetyltransferase" evidence="1">
    <location>
        <begin position="6"/>
        <end position="174"/>
    </location>
</feature>
<dbReference type="SUPFAM" id="SSF55729">
    <property type="entry name" value="Acyl-CoA N-acyltransferases (Nat)"/>
    <property type="match status" value="1"/>
</dbReference>
<dbReference type="InterPro" id="IPR016181">
    <property type="entry name" value="Acyl_CoA_acyltransferase"/>
</dbReference>
<sequence>MNIRIEKIETLKDDHLRIITSWYNDSQIKYFLTPNFKETDLKENTIDEVKLWLLNNRSEKERYLVFHNQILIGEFSIDFNFFNLFIKDEKSAWISLCIGNKEYWHKGIGKIIISELEKIVKDKGVNRIELGVFEFNSKAKVLYEKMGYKQIGINKNLTYFNGKWYDDIRMEKLI</sequence>